<reference evidence="1 2" key="1">
    <citation type="journal article" date="2022" name="Nat. Genet.">
        <title>Improved pea reference genome and pan-genome highlight genomic features and evolutionary characteristics.</title>
        <authorList>
            <person name="Yang T."/>
            <person name="Liu R."/>
            <person name="Luo Y."/>
            <person name="Hu S."/>
            <person name="Wang D."/>
            <person name="Wang C."/>
            <person name="Pandey M.K."/>
            <person name="Ge S."/>
            <person name="Xu Q."/>
            <person name="Li N."/>
            <person name="Li G."/>
            <person name="Huang Y."/>
            <person name="Saxena R.K."/>
            <person name="Ji Y."/>
            <person name="Li M."/>
            <person name="Yan X."/>
            <person name="He Y."/>
            <person name="Liu Y."/>
            <person name="Wang X."/>
            <person name="Xiang C."/>
            <person name="Varshney R.K."/>
            <person name="Ding H."/>
            <person name="Gao S."/>
            <person name="Zong X."/>
        </authorList>
    </citation>
    <scope>NUCLEOTIDE SEQUENCE [LARGE SCALE GENOMIC DNA]</scope>
    <source>
        <strain evidence="1 2">cv. Zhongwan 6</strain>
    </source>
</reference>
<protein>
    <submittedName>
        <fullName evidence="1">Uncharacterized protein</fullName>
    </submittedName>
</protein>
<proteinExistence type="predicted"/>
<dbReference type="Proteomes" id="UP001058974">
    <property type="component" value="Chromosome 4"/>
</dbReference>
<gene>
    <name evidence="1" type="ORF">KIW84_042568</name>
</gene>
<accession>A0A9D5AQP3</accession>
<dbReference type="Gramene" id="Psat04G0256800-T1">
    <property type="protein sequence ID" value="KAI5417983.1"/>
    <property type="gene ID" value="KIW84_042568"/>
</dbReference>
<dbReference type="AlphaFoldDB" id="A0A9D5AQP3"/>
<dbReference type="PANTHER" id="PTHR48151:SF3">
    <property type="entry name" value="SH3 DOMAIN-CONTAINING PROTEIN"/>
    <property type="match status" value="1"/>
</dbReference>
<dbReference type="EMBL" id="JAMSHJ010000004">
    <property type="protein sequence ID" value="KAI5417983.1"/>
    <property type="molecule type" value="Genomic_DNA"/>
</dbReference>
<name>A0A9D5AQP3_PEA</name>
<evidence type="ECO:0000313" key="2">
    <source>
        <dbReference type="Proteomes" id="UP001058974"/>
    </source>
</evidence>
<evidence type="ECO:0000313" key="1">
    <source>
        <dbReference type="EMBL" id="KAI5417983.1"/>
    </source>
</evidence>
<keyword evidence="2" id="KW-1185">Reference proteome</keyword>
<dbReference type="PANTHER" id="PTHR48151">
    <property type="entry name" value="SH3 DOMAIN-CONTAINING PROTEIN"/>
    <property type="match status" value="1"/>
</dbReference>
<dbReference type="InterPro" id="IPR053296">
    <property type="entry name" value="TSET_member_tstB"/>
</dbReference>
<organism evidence="1 2">
    <name type="scientific">Pisum sativum</name>
    <name type="common">Garden pea</name>
    <name type="synonym">Lathyrus oleraceus</name>
    <dbReference type="NCBI Taxonomy" id="3888"/>
    <lineage>
        <taxon>Eukaryota</taxon>
        <taxon>Viridiplantae</taxon>
        <taxon>Streptophyta</taxon>
        <taxon>Embryophyta</taxon>
        <taxon>Tracheophyta</taxon>
        <taxon>Spermatophyta</taxon>
        <taxon>Magnoliopsida</taxon>
        <taxon>eudicotyledons</taxon>
        <taxon>Gunneridae</taxon>
        <taxon>Pentapetalae</taxon>
        <taxon>rosids</taxon>
        <taxon>fabids</taxon>
        <taxon>Fabales</taxon>
        <taxon>Fabaceae</taxon>
        <taxon>Papilionoideae</taxon>
        <taxon>50 kb inversion clade</taxon>
        <taxon>NPAAA clade</taxon>
        <taxon>Hologalegina</taxon>
        <taxon>IRL clade</taxon>
        <taxon>Fabeae</taxon>
        <taxon>Lathyrus</taxon>
    </lineage>
</organism>
<comment type="caution">
    <text evidence="1">The sequence shown here is derived from an EMBL/GenBank/DDBJ whole genome shotgun (WGS) entry which is preliminary data.</text>
</comment>
<sequence>MLGLTLVDKVSASDPKSALALQRLVQAVVWFLGKNANYAAPGYAWESSTPPSTALMMLDANKMVAAANSRNPILVGALTRLQRCAFIKSISSVPIGHDFPPLSPMVVLHIQGESREGGAEVEQYVSVAGTDGLPASINLLLNLEQF</sequence>